<dbReference type="SUPFAM" id="SSF116734">
    <property type="entry name" value="DNA methylase specificity domain"/>
    <property type="match status" value="2"/>
</dbReference>
<keyword evidence="3" id="KW-0238">DNA-binding</keyword>
<evidence type="ECO:0000259" key="5">
    <source>
        <dbReference type="Pfam" id="PF01420"/>
    </source>
</evidence>
<dbReference type="EMBL" id="SEZN01000020">
    <property type="protein sequence ID" value="RYU63905.1"/>
    <property type="molecule type" value="Genomic_DNA"/>
</dbReference>
<keyword evidence="4" id="KW-0175">Coiled coil</keyword>
<evidence type="ECO:0000256" key="1">
    <source>
        <dbReference type="ARBA" id="ARBA00010923"/>
    </source>
</evidence>
<accession>A0A4Q5KRQ0</accession>
<dbReference type="InterPro" id="IPR044946">
    <property type="entry name" value="Restrct_endonuc_typeI_TRD_sf"/>
</dbReference>
<evidence type="ECO:0000256" key="4">
    <source>
        <dbReference type="SAM" id="Coils"/>
    </source>
</evidence>
<dbReference type="GO" id="GO:0003677">
    <property type="term" value="F:DNA binding"/>
    <property type="evidence" value="ECO:0007669"/>
    <property type="project" value="UniProtKB-KW"/>
</dbReference>
<dbReference type="Gene3D" id="3.90.220.20">
    <property type="entry name" value="DNA methylase specificity domains"/>
    <property type="match status" value="2"/>
</dbReference>
<dbReference type="InterPro" id="IPR000055">
    <property type="entry name" value="Restrct_endonuc_typeI_TRD"/>
</dbReference>
<dbReference type="PANTHER" id="PTHR43140">
    <property type="entry name" value="TYPE-1 RESTRICTION ENZYME ECOKI SPECIFICITY PROTEIN"/>
    <property type="match status" value="1"/>
</dbReference>
<dbReference type="PANTHER" id="PTHR43140:SF1">
    <property type="entry name" value="TYPE I RESTRICTION ENZYME ECOKI SPECIFICITY SUBUNIT"/>
    <property type="match status" value="1"/>
</dbReference>
<name>A0A4Q5KRQ0_9GAMM</name>
<feature type="domain" description="Type I restriction modification DNA specificity" evidence="5">
    <location>
        <begin position="5"/>
        <end position="160"/>
    </location>
</feature>
<evidence type="ECO:0000313" key="7">
    <source>
        <dbReference type="EMBL" id="RYU63905.1"/>
    </source>
</evidence>
<protein>
    <recommendedName>
        <fullName evidence="5">Type I restriction modification DNA specificity domain-containing protein</fullName>
    </recommendedName>
</protein>
<dbReference type="Proteomes" id="UP000294166">
    <property type="component" value="Unassembled WGS sequence"/>
</dbReference>
<dbReference type="InterPro" id="IPR051212">
    <property type="entry name" value="Type-I_RE_S_subunit"/>
</dbReference>
<gene>
    <name evidence="7" type="ORF">ERW53_11995</name>
    <name evidence="6" type="ORF">ERW57_14230</name>
</gene>
<feature type="domain" description="Type I restriction modification DNA specificity" evidence="5">
    <location>
        <begin position="199"/>
        <end position="381"/>
    </location>
</feature>
<comment type="similarity">
    <text evidence="1">Belongs to the type-I restriction system S methylase family.</text>
</comment>
<comment type="caution">
    <text evidence="6">The sequence shown here is derived from an EMBL/GenBank/DDBJ whole genome shotgun (WGS) entry which is preliminary data.</text>
</comment>
<evidence type="ECO:0000256" key="3">
    <source>
        <dbReference type="ARBA" id="ARBA00023125"/>
    </source>
</evidence>
<evidence type="ECO:0000313" key="6">
    <source>
        <dbReference type="EMBL" id="RYU49767.1"/>
    </source>
</evidence>
<proteinExistence type="inferred from homology"/>
<dbReference type="Proteomes" id="UP000294063">
    <property type="component" value="Unassembled WGS sequence"/>
</dbReference>
<feature type="coiled-coil region" evidence="4">
    <location>
        <begin position="373"/>
        <end position="450"/>
    </location>
</feature>
<dbReference type="RefSeq" id="WP_130048835.1">
    <property type="nucleotide sequence ID" value="NZ_SEZK01000027.1"/>
</dbReference>
<evidence type="ECO:0000313" key="8">
    <source>
        <dbReference type="Proteomes" id="UP000294063"/>
    </source>
</evidence>
<reference evidence="8 9" key="1">
    <citation type="submission" date="2019-02" db="EMBL/GenBank/DDBJ databases">
        <title>Genome sequences of Aliivibrio finisterrensis strains from farmed Atlantic salmon.</title>
        <authorList>
            <person name="Bowman J.P."/>
        </authorList>
    </citation>
    <scope>NUCLEOTIDE SEQUENCE [LARGE SCALE GENOMIC DNA]</scope>
    <source>
        <strain evidence="7 9">A21</strain>
        <strain evidence="6 8">A46</strain>
    </source>
</reference>
<sequence length="451" mass="50430">MSELPKGWVECELKQLISITSGKNLTQKKMIEGTTPVFGGNGITGWHNEGNVFKPTIVIGRVGFYCGSVYITPENAWITDNAFITSFSEAHIDREFLYWLLKFTDLRQNDSSSAQPVISGQKVYPIQVKLPPLAEQKRIVEKLDEVLAQVDTIKARLDGIPSLLKRFRQSVLASAVSGKLTEEWRGEEKRILDEVSNLPQSWQIKAANEVCIKVQSGSTPRNDPFNQGGTVPFLKVYNIVNQKVDFDYKPQFVTTDTHQDKLKRSIAFPGDVLMNIVGPPLGKVAILTDQYPEWNLNQAITLFRANNELLINKYLYFVLCEGALVRDVMPETKGSVGQINISLTQCRESKVPLPPLEEQKEIVRLVGQYFAFADTIEAQVKKAQARVNNLTQSILAKAFRGELVPQDPNDEPADKLLERIAQARIEAETLAKAAKKAETARKKTEKATAKG</sequence>
<organism evidence="6 8">
    <name type="scientific">Aliivibrio finisterrensis</name>
    <dbReference type="NCBI Taxonomy" id="511998"/>
    <lineage>
        <taxon>Bacteria</taxon>
        <taxon>Pseudomonadati</taxon>
        <taxon>Pseudomonadota</taxon>
        <taxon>Gammaproteobacteria</taxon>
        <taxon>Vibrionales</taxon>
        <taxon>Vibrionaceae</taxon>
        <taxon>Aliivibrio</taxon>
    </lineage>
</organism>
<dbReference type="CDD" id="cd17266">
    <property type="entry name" value="RMtype1_S_Sau1132ORF3780P-TRD2-CR2_like"/>
    <property type="match status" value="1"/>
</dbReference>
<dbReference type="AlphaFoldDB" id="A0A4Q5KRQ0"/>
<evidence type="ECO:0000256" key="2">
    <source>
        <dbReference type="ARBA" id="ARBA00022747"/>
    </source>
</evidence>
<dbReference type="EMBL" id="SEZK01000027">
    <property type="protein sequence ID" value="RYU49767.1"/>
    <property type="molecule type" value="Genomic_DNA"/>
</dbReference>
<evidence type="ECO:0000313" key="9">
    <source>
        <dbReference type="Proteomes" id="UP000294166"/>
    </source>
</evidence>
<dbReference type="Pfam" id="PF01420">
    <property type="entry name" value="Methylase_S"/>
    <property type="match status" value="2"/>
</dbReference>
<keyword evidence="9" id="KW-1185">Reference proteome</keyword>
<dbReference type="GO" id="GO:0009307">
    <property type="term" value="P:DNA restriction-modification system"/>
    <property type="evidence" value="ECO:0007669"/>
    <property type="project" value="UniProtKB-KW"/>
</dbReference>
<keyword evidence="2" id="KW-0680">Restriction system</keyword>